<comment type="caution">
    <text evidence="4">The sequence shown here is derived from an EMBL/GenBank/DDBJ whole genome shotgun (WGS) entry which is preliminary data.</text>
</comment>
<name>A0A645F011_9ZZZZ</name>
<accession>A0A645F011</accession>
<proteinExistence type="predicted"/>
<dbReference type="SUPFAM" id="SSF52218">
    <property type="entry name" value="Flavoproteins"/>
    <property type="match status" value="1"/>
</dbReference>
<gene>
    <name evidence="4" type="primary">sgcG_21</name>
    <name evidence="4" type="ORF">SDC9_153247</name>
</gene>
<dbReference type="Gene3D" id="3.40.50.360">
    <property type="match status" value="1"/>
</dbReference>
<evidence type="ECO:0000313" key="4">
    <source>
        <dbReference type="EMBL" id="MPN05993.1"/>
    </source>
</evidence>
<reference evidence="4" key="1">
    <citation type="submission" date="2019-08" db="EMBL/GenBank/DDBJ databases">
        <authorList>
            <person name="Kucharzyk K."/>
            <person name="Murdoch R.W."/>
            <person name="Higgins S."/>
            <person name="Loffler F."/>
        </authorList>
    </citation>
    <scope>NUCLEOTIDE SEQUENCE</scope>
</reference>
<dbReference type="PANTHER" id="PTHR43278:SF4">
    <property type="entry name" value="NAD(P)H-DEPENDENT FMN-CONTAINING OXIDOREDUCTASE YWQN-RELATED"/>
    <property type="match status" value="1"/>
</dbReference>
<dbReference type="EC" id="1.3.99.24" evidence="4"/>
<evidence type="ECO:0000256" key="1">
    <source>
        <dbReference type="ARBA" id="ARBA00022630"/>
    </source>
</evidence>
<protein>
    <submittedName>
        <fullName evidence="4">2-amino-4-deoxychorismate dehydrogenase</fullName>
        <ecNumber evidence="4">1.3.99.24</ecNumber>
    </submittedName>
</protein>
<dbReference type="EMBL" id="VSSQ01051876">
    <property type="protein sequence ID" value="MPN05993.1"/>
    <property type="molecule type" value="Genomic_DNA"/>
</dbReference>
<feature type="domain" description="NADPH-dependent FMN reductase-like" evidence="3">
    <location>
        <begin position="1"/>
        <end position="158"/>
    </location>
</feature>
<sequence>MKVIAINGSPRANGNTAMALGWMTEELELQGIETETVQIGQREFHGCIACGYCEDSEQNLCVFQKDIANELILKMRQADGFLLGCPTYYGGIPGAMKSFLDRAFFSSSNVSGFRHKVATSVAVVRRAGGLDVLHQLNNYLNLAQVVIPPSQYWMLAYGMDKGEVAGDGEGEQTLRKSARAMAWLLKLIDAGKETLPPPEDEERVITNFIR</sequence>
<dbReference type="InterPro" id="IPR029039">
    <property type="entry name" value="Flavoprotein-like_sf"/>
</dbReference>
<evidence type="ECO:0000259" key="3">
    <source>
        <dbReference type="Pfam" id="PF03358"/>
    </source>
</evidence>
<keyword evidence="1" id="KW-0285">Flavoprotein</keyword>
<dbReference type="PANTHER" id="PTHR43278">
    <property type="entry name" value="NAD(P)H-DEPENDENT FMN-CONTAINING OXIDOREDUCTASE YWQN-RELATED"/>
    <property type="match status" value="1"/>
</dbReference>
<dbReference type="Pfam" id="PF03358">
    <property type="entry name" value="FMN_red"/>
    <property type="match status" value="1"/>
</dbReference>
<keyword evidence="2" id="KW-0288">FMN</keyword>
<dbReference type="GO" id="GO:0016491">
    <property type="term" value="F:oxidoreductase activity"/>
    <property type="evidence" value="ECO:0007669"/>
    <property type="project" value="UniProtKB-KW"/>
</dbReference>
<keyword evidence="4" id="KW-0560">Oxidoreductase</keyword>
<organism evidence="4">
    <name type="scientific">bioreactor metagenome</name>
    <dbReference type="NCBI Taxonomy" id="1076179"/>
    <lineage>
        <taxon>unclassified sequences</taxon>
        <taxon>metagenomes</taxon>
        <taxon>ecological metagenomes</taxon>
    </lineage>
</organism>
<dbReference type="InterPro" id="IPR005025">
    <property type="entry name" value="FMN_Rdtase-like_dom"/>
</dbReference>
<evidence type="ECO:0000256" key="2">
    <source>
        <dbReference type="ARBA" id="ARBA00022643"/>
    </source>
</evidence>
<dbReference type="InterPro" id="IPR051796">
    <property type="entry name" value="ISF_SsuE-like"/>
</dbReference>
<dbReference type="AlphaFoldDB" id="A0A645F011"/>